<dbReference type="Proteomes" id="UP000541444">
    <property type="component" value="Unassembled WGS sequence"/>
</dbReference>
<accession>A0A7J7MCM2</accession>
<reference evidence="3 4" key="1">
    <citation type="journal article" date="2020" name="IScience">
        <title>Genome Sequencing of the Endangered Kingdonia uniflora (Circaeasteraceae, Ranunculales) Reveals Potential Mechanisms of Evolutionary Specialization.</title>
        <authorList>
            <person name="Sun Y."/>
            <person name="Deng T."/>
            <person name="Zhang A."/>
            <person name="Moore M.J."/>
            <person name="Landis J.B."/>
            <person name="Lin N."/>
            <person name="Zhang H."/>
            <person name="Zhang X."/>
            <person name="Huang J."/>
            <person name="Zhang X."/>
            <person name="Sun H."/>
            <person name="Wang H."/>
        </authorList>
    </citation>
    <scope>NUCLEOTIDE SEQUENCE [LARGE SCALE GENOMIC DNA]</scope>
    <source>
        <strain evidence="3">TB1705</strain>
        <tissue evidence="3">Leaf</tissue>
    </source>
</reference>
<evidence type="ECO:0000313" key="3">
    <source>
        <dbReference type="EMBL" id="KAF6152653.1"/>
    </source>
</evidence>
<evidence type="ECO:0000313" key="4">
    <source>
        <dbReference type="Proteomes" id="UP000541444"/>
    </source>
</evidence>
<feature type="region of interest" description="Disordered" evidence="1">
    <location>
        <begin position="83"/>
        <end position="106"/>
    </location>
</feature>
<feature type="signal peptide" evidence="2">
    <location>
        <begin position="1"/>
        <end position="17"/>
    </location>
</feature>
<dbReference type="OrthoDB" id="1856818at2759"/>
<keyword evidence="4" id="KW-1185">Reference proteome</keyword>
<proteinExistence type="predicted"/>
<feature type="chain" id="PRO_5029843884" evidence="2">
    <location>
        <begin position="18"/>
        <end position="275"/>
    </location>
</feature>
<comment type="caution">
    <text evidence="3">The sequence shown here is derived from an EMBL/GenBank/DDBJ whole genome shotgun (WGS) entry which is preliminary data.</text>
</comment>
<organism evidence="3 4">
    <name type="scientific">Kingdonia uniflora</name>
    <dbReference type="NCBI Taxonomy" id="39325"/>
    <lineage>
        <taxon>Eukaryota</taxon>
        <taxon>Viridiplantae</taxon>
        <taxon>Streptophyta</taxon>
        <taxon>Embryophyta</taxon>
        <taxon>Tracheophyta</taxon>
        <taxon>Spermatophyta</taxon>
        <taxon>Magnoliopsida</taxon>
        <taxon>Ranunculales</taxon>
        <taxon>Circaeasteraceae</taxon>
        <taxon>Kingdonia</taxon>
    </lineage>
</organism>
<evidence type="ECO:0000256" key="1">
    <source>
        <dbReference type="SAM" id="MobiDB-lite"/>
    </source>
</evidence>
<dbReference type="PANTHER" id="PTHR33052">
    <property type="entry name" value="DUF4228 DOMAIN PROTEIN-RELATED"/>
    <property type="match status" value="1"/>
</dbReference>
<dbReference type="Pfam" id="PF14009">
    <property type="entry name" value="PADRE"/>
    <property type="match status" value="1"/>
</dbReference>
<dbReference type="EMBL" id="JACGCM010001619">
    <property type="protein sequence ID" value="KAF6152653.1"/>
    <property type="molecule type" value="Genomic_DNA"/>
</dbReference>
<gene>
    <name evidence="3" type="ORF">GIB67_008090</name>
</gene>
<name>A0A7J7MCM2_9MAGN</name>
<sequence>MGNSLRCCLACVLPCGALDVIRIVHMNGQVDEITNPISASEVLKVNPNHVLSKPCSQGVVRRILILSPDSDLKRGNIYFLTPASSVPEKKRSNNNNHHHQKKLMKTSNRPISTTTSTARTKYVSDCDNDAYLTEILSEQKTSRRDRRYQLGSTTDEELGPIVSYGSPRVGPSGEDASLLSKRVEQKVANKGADFLASYSALIQKHVLLNWGKSGGYLFAATTGGEASGDETGVGTTTVGGVASGVETTTVGGGETCVFVYDDDVFVYDDGILTFF</sequence>
<keyword evidence="2" id="KW-0732">Signal</keyword>
<protein>
    <submittedName>
        <fullName evidence="3">Uncharacterized protein</fullName>
    </submittedName>
</protein>
<evidence type="ECO:0000256" key="2">
    <source>
        <dbReference type="SAM" id="SignalP"/>
    </source>
</evidence>
<dbReference type="InterPro" id="IPR025322">
    <property type="entry name" value="PADRE_dom"/>
</dbReference>
<dbReference type="AlphaFoldDB" id="A0A7J7MCM2"/>